<name>A0ABU4NXA1_9ACTN</name>
<protein>
    <submittedName>
        <fullName evidence="1">Uncharacterized protein</fullName>
    </submittedName>
</protein>
<dbReference type="InterPro" id="IPR029058">
    <property type="entry name" value="AB_hydrolase_fold"/>
</dbReference>
<dbReference type="EMBL" id="JARAYU010000046">
    <property type="protein sequence ID" value="MDX3707272.1"/>
    <property type="molecule type" value="Genomic_DNA"/>
</dbReference>
<evidence type="ECO:0000313" key="2">
    <source>
        <dbReference type="Proteomes" id="UP001271274"/>
    </source>
</evidence>
<keyword evidence="2" id="KW-1185">Reference proteome</keyword>
<sequence length="93" mass="9924">MAPRDDHPAPGGRRRSDTWLYEQAAGAPVGGVTIRMDVGSNAGTMVDHLRALHTLMTGWGFPASLNVYTGCHDQCCWAAALMDGLTEVTGRPV</sequence>
<gene>
    <name evidence="1" type="ORF">PV662_47935</name>
</gene>
<comment type="caution">
    <text evidence="1">The sequence shown here is derived from an EMBL/GenBank/DDBJ whole genome shotgun (WGS) entry which is preliminary data.</text>
</comment>
<dbReference type="Proteomes" id="UP001271274">
    <property type="component" value="Unassembled WGS sequence"/>
</dbReference>
<organism evidence="1 2">
    <name type="scientific">Streptomyces europaeiscabiei</name>
    <dbReference type="NCBI Taxonomy" id="146819"/>
    <lineage>
        <taxon>Bacteria</taxon>
        <taxon>Bacillati</taxon>
        <taxon>Actinomycetota</taxon>
        <taxon>Actinomycetes</taxon>
        <taxon>Kitasatosporales</taxon>
        <taxon>Streptomycetaceae</taxon>
        <taxon>Streptomyces</taxon>
    </lineage>
</organism>
<proteinExistence type="predicted"/>
<reference evidence="1 2" key="1">
    <citation type="journal article" date="2023" name="Microb. Genom.">
        <title>Mesoterricola silvestris gen. nov., sp. nov., Mesoterricola sediminis sp. nov., Geothrix oryzae sp. nov., Geothrix edaphica sp. nov., Geothrix rubra sp. nov., and Geothrix limicola sp. nov., six novel members of Acidobacteriota isolated from soils.</title>
        <authorList>
            <person name="Weisberg A.J."/>
            <person name="Pearce E."/>
            <person name="Kramer C.G."/>
            <person name="Chang J.H."/>
            <person name="Clarke C.R."/>
        </authorList>
    </citation>
    <scope>NUCLEOTIDE SEQUENCE [LARGE SCALE GENOMIC DNA]</scope>
    <source>
        <strain evidence="1 2">ID09-01A</strain>
    </source>
</reference>
<accession>A0ABU4NXA1</accession>
<dbReference type="RefSeq" id="WP_060903100.1">
    <property type="nucleotide sequence ID" value="NZ_JARAUR010000115.1"/>
</dbReference>
<dbReference type="Gene3D" id="3.40.50.1820">
    <property type="entry name" value="alpha/beta hydrolase"/>
    <property type="match status" value="1"/>
</dbReference>
<evidence type="ECO:0000313" key="1">
    <source>
        <dbReference type="EMBL" id="MDX3707272.1"/>
    </source>
</evidence>